<reference evidence="5" key="1">
    <citation type="submission" date="2016-10" db="EMBL/GenBank/DDBJ databases">
        <authorList>
            <person name="Varghese N."/>
            <person name="Submissions S."/>
        </authorList>
    </citation>
    <scope>NUCLEOTIDE SEQUENCE [LARGE SCALE GENOMIC DNA]</scope>
    <source>
        <strain evidence="5">CGMCC 4.3506</strain>
    </source>
</reference>
<keyword evidence="2" id="KW-0812">Transmembrane</keyword>
<dbReference type="OrthoDB" id="3694469at2"/>
<evidence type="ECO:0000256" key="2">
    <source>
        <dbReference type="SAM" id="Phobius"/>
    </source>
</evidence>
<dbReference type="AlphaFoldDB" id="A0A1G8DPX5"/>
<protein>
    <submittedName>
        <fullName evidence="4">Uncharacterized protein</fullName>
    </submittedName>
</protein>
<evidence type="ECO:0000256" key="1">
    <source>
        <dbReference type="SAM" id="MobiDB-lite"/>
    </source>
</evidence>
<organism evidence="4 5">
    <name type="scientific">Lentzea fradiae</name>
    <dbReference type="NCBI Taxonomy" id="200378"/>
    <lineage>
        <taxon>Bacteria</taxon>
        <taxon>Bacillati</taxon>
        <taxon>Actinomycetota</taxon>
        <taxon>Actinomycetes</taxon>
        <taxon>Pseudonocardiales</taxon>
        <taxon>Pseudonocardiaceae</taxon>
        <taxon>Lentzea</taxon>
    </lineage>
</organism>
<feature type="compositionally biased region" description="Low complexity" evidence="1">
    <location>
        <begin position="64"/>
        <end position="73"/>
    </location>
</feature>
<keyword evidence="2" id="KW-0472">Membrane</keyword>
<feature type="signal peptide" evidence="3">
    <location>
        <begin position="1"/>
        <end position="30"/>
    </location>
</feature>
<evidence type="ECO:0000313" key="5">
    <source>
        <dbReference type="Proteomes" id="UP000199623"/>
    </source>
</evidence>
<dbReference type="InterPro" id="IPR013783">
    <property type="entry name" value="Ig-like_fold"/>
</dbReference>
<dbReference type="STRING" id="200378.SAMN05216553_13316"/>
<feature type="chain" id="PRO_5011775702" evidence="3">
    <location>
        <begin position="31"/>
        <end position="566"/>
    </location>
</feature>
<feature type="region of interest" description="Disordered" evidence="1">
    <location>
        <begin position="28"/>
        <end position="80"/>
    </location>
</feature>
<keyword evidence="3" id="KW-0732">Signal</keyword>
<keyword evidence="5" id="KW-1185">Reference proteome</keyword>
<accession>A0A1G8DPX5</accession>
<evidence type="ECO:0000313" key="4">
    <source>
        <dbReference type="EMBL" id="SDH59746.1"/>
    </source>
</evidence>
<dbReference type="Gene3D" id="2.60.40.10">
    <property type="entry name" value="Immunoglobulins"/>
    <property type="match status" value="2"/>
</dbReference>
<dbReference type="Proteomes" id="UP000199623">
    <property type="component" value="Unassembled WGS sequence"/>
</dbReference>
<feature type="transmembrane region" description="Helical" evidence="2">
    <location>
        <begin position="538"/>
        <end position="559"/>
    </location>
</feature>
<dbReference type="SUPFAM" id="SSF49478">
    <property type="entry name" value="Cna protein B-type domain"/>
    <property type="match status" value="1"/>
</dbReference>
<dbReference type="RefSeq" id="WP_143036215.1">
    <property type="nucleotide sequence ID" value="NZ_FNCC01000033.1"/>
</dbReference>
<gene>
    <name evidence="4" type="ORF">SAMN05216553_13316</name>
</gene>
<evidence type="ECO:0000256" key="3">
    <source>
        <dbReference type="SAM" id="SignalP"/>
    </source>
</evidence>
<keyword evidence="2" id="KW-1133">Transmembrane helix</keyword>
<dbReference type="EMBL" id="FNCC01000033">
    <property type="protein sequence ID" value="SDH59746.1"/>
    <property type="molecule type" value="Genomic_DNA"/>
</dbReference>
<proteinExistence type="predicted"/>
<sequence>MRLPLPARSATAVSLAVMLCLGVSAGPVLADDQPPTTTPTVSAPAETTTPDVPVPSTATPPAPTSSEPTTTEPVPSPAPQAQEAVDLRLRVWFEKSVYPVHEPITAHASVTNVGTASAHQVMVSSTGNVWPLEWRPLDPGSGGVTIDPGQTAEASATGTVQEDFSTVHLAVTVWTTEGEPDANPDDNSVSATVPLEIRYGSYRGTVYGDRDADHVIDPGEGLPGVDVTLSGGVPGTVRYARADESGRFELTDLPFGSYYLTFSSYPGWVLLADSFVLNEPDHPAGVFRAMPQVSGNLTATLAFAEKSYPLGSTARAVLTLENTGPVPLTDLTAACEMDFGYGTVEADVGELRDPGVTLPVGVTRQYDVTLPVSDVAVSWGYVRLTCLVGAPPRVNDLRLEALVSVPGGVAPMVTGLLLKSRLAALGLPPGTPVPNVKVYLRNRLTGTIAARDITTAAGRFTFYDVPAGLYDFGLVGPWQLEGPLDFQVSAGENGSYTRWVVIKPGPEQPDPDAVPPSGGEVVPTPEGDLPVLAETGAAVAWLAFGGLFSVAVGCALVLCSPRRLRR</sequence>
<dbReference type="SUPFAM" id="SSF117074">
    <property type="entry name" value="Hypothetical protein PA1324"/>
    <property type="match status" value="1"/>
</dbReference>
<feature type="compositionally biased region" description="Low complexity" evidence="1">
    <location>
        <begin position="34"/>
        <end position="57"/>
    </location>
</feature>
<dbReference type="GO" id="GO:0005975">
    <property type="term" value="P:carbohydrate metabolic process"/>
    <property type="evidence" value="ECO:0007669"/>
    <property type="project" value="UniProtKB-ARBA"/>
</dbReference>
<name>A0A1G8DPX5_9PSEU</name>